<evidence type="ECO:0000256" key="3">
    <source>
        <dbReference type="ARBA" id="ARBA00023186"/>
    </source>
</evidence>
<reference evidence="8 9" key="1">
    <citation type="submission" date="2016-10" db="EMBL/GenBank/DDBJ databases">
        <authorList>
            <person name="de Groot N.N."/>
        </authorList>
    </citation>
    <scope>NUCLEOTIDE SEQUENCE [LARGE SCALE GENOMIC DNA]</scope>
    <source>
        <strain evidence="8 9">CGMCC 1.10836</strain>
    </source>
</reference>
<dbReference type="PANTHER" id="PTHR13748:SF62">
    <property type="entry name" value="COBW DOMAIN-CONTAINING PROTEIN"/>
    <property type="match status" value="1"/>
</dbReference>
<dbReference type="SUPFAM" id="SSF90002">
    <property type="entry name" value="Hypothetical protein YjiA, C-terminal domain"/>
    <property type="match status" value="1"/>
</dbReference>
<keyword evidence="1" id="KW-0547">Nucleotide-binding</keyword>
<dbReference type="PANTHER" id="PTHR13748">
    <property type="entry name" value="COBW-RELATED"/>
    <property type="match status" value="1"/>
</dbReference>
<dbReference type="GO" id="GO:0016787">
    <property type="term" value="F:hydrolase activity"/>
    <property type="evidence" value="ECO:0007669"/>
    <property type="project" value="UniProtKB-KW"/>
</dbReference>
<dbReference type="InterPro" id="IPR003495">
    <property type="entry name" value="CobW/HypB/UreG_nucleotide-bd"/>
</dbReference>
<evidence type="ECO:0000256" key="2">
    <source>
        <dbReference type="ARBA" id="ARBA00022801"/>
    </source>
</evidence>
<dbReference type="InterPro" id="IPR011629">
    <property type="entry name" value="CobW-like_C"/>
</dbReference>
<evidence type="ECO:0000259" key="7">
    <source>
        <dbReference type="SMART" id="SM00833"/>
    </source>
</evidence>
<dbReference type="GO" id="GO:0000166">
    <property type="term" value="F:nucleotide binding"/>
    <property type="evidence" value="ECO:0007669"/>
    <property type="project" value="UniProtKB-KW"/>
</dbReference>
<dbReference type="RefSeq" id="WP_082224817.1">
    <property type="nucleotide sequence ID" value="NZ_LGHU01000053.1"/>
</dbReference>
<organism evidence="8 9">
    <name type="scientific">Pseudorhodobacter antarcticus</name>
    <dbReference type="NCBI Taxonomy" id="1077947"/>
    <lineage>
        <taxon>Bacteria</taxon>
        <taxon>Pseudomonadati</taxon>
        <taxon>Pseudomonadota</taxon>
        <taxon>Alphaproteobacteria</taxon>
        <taxon>Rhodobacterales</taxon>
        <taxon>Paracoccaceae</taxon>
        <taxon>Pseudorhodobacter</taxon>
    </lineage>
</organism>
<dbReference type="InterPro" id="IPR036627">
    <property type="entry name" value="CobW-likC_sf"/>
</dbReference>
<evidence type="ECO:0000256" key="1">
    <source>
        <dbReference type="ARBA" id="ARBA00022741"/>
    </source>
</evidence>
<dbReference type="Pfam" id="PF07683">
    <property type="entry name" value="CobW_C"/>
    <property type="match status" value="1"/>
</dbReference>
<dbReference type="Gene3D" id="3.40.50.300">
    <property type="entry name" value="P-loop containing nucleotide triphosphate hydrolases"/>
    <property type="match status" value="1"/>
</dbReference>
<sequence length="390" mass="41580">MRPPAPIPVTLLTGFLGSGKTTLLNHLIRDPGMGRVAVIINEFGDIGLDHDLIEEATEEMVLLQSGCLCCTIRGDLVAAMLALLRRRDAGEVAFDRVVIETTGMADPGPILHTLLIERQLAEAYQMDGVVTTACAATGPASLDAQFEAVNQVALADRIVLTKTDLVTAAERQAFEDRLAAINPGAPRLKAAHGRVNPGVLFGISGLRAGADIDQTIGWVNAAAYPAQPKVPPPFTAPTSAPTYGLFASPTPDPLASLSLGFLQPKAPAAFNPHDSRITSVSITLDDPIPANLFDMWLDTLIAIRGPDILRMKGIVHVEGIPHPFAFHGVQHIFHPPVSLPHWPTGDRTSRIVVIGRDIPRDILADSLAVLLTRPASLGPQVQTITADMPF</sequence>
<evidence type="ECO:0000256" key="5">
    <source>
        <dbReference type="ARBA" id="ARBA00045658"/>
    </source>
</evidence>
<dbReference type="STRING" id="1077947.SAMN05216227_104116"/>
<keyword evidence="9" id="KW-1185">Reference proteome</keyword>
<dbReference type="AlphaFoldDB" id="A0A1H8LEC0"/>
<dbReference type="InterPro" id="IPR051316">
    <property type="entry name" value="Zinc-reg_GTPase_activator"/>
</dbReference>
<gene>
    <name evidence="8" type="ORF">SAMN05216227_104116</name>
</gene>
<dbReference type="Gene3D" id="3.30.1220.10">
    <property type="entry name" value="CobW-like, C-terminal domain"/>
    <property type="match status" value="1"/>
</dbReference>
<evidence type="ECO:0000256" key="4">
    <source>
        <dbReference type="ARBA" id="ARBA00034320"/>
    </source>
</evidence>
<feature type="domain" description="CobW C-terminal" evidence="7">
    <location>
        <begin position="277"/>
        <end position="371"/>
    </location>
</feature>
<dbReference type="GO" id="GO:0005737">
    <property type="term" value="C:cytoplasm"/>
    <property type="evidence" value="ECO:0007669"/>
    <property type="project" value="TreeGrafter"/>
</dbReference>
<comment type="similarity">
    <text evidence="4">Belongs to the SIMIBI class G3E GTPase family. ZNG1 subfamily.</text>
</comment>
<dbReference type="SMART" id="SM00833">
    <property type="entry name" value="CobW_C"/>
    <property type="match status" value="1"/>
</dbReference>
<accession>A0A1H8LEC0</accession>
<dbReference type="EMBL" id="FOCO01000041">
    <property type="protein sequence ID" value="SEO03447.1"/>
    <property type="molecule type" value="Genomic_DNA"/>
</dbReference>
<evidence type="ECO:0000313" key="8">
    <source>
        <dbReference type="EMBL" id="SEO03447.1"/>
    </source>
</evidence>
<dbReference type="InterPro" id="IPR027417">
    <property type="entry name" value="P-loop_NTPase"/>
</dbReference>
<evidence type="ECO:0000256" key="6">
    <source>
        <dbReference type="ARBA" id="ARBA00049117"/>
    </source>
</evidence>
<proteinExistence type="inferred from homology"/>
<comment type="function">
    <text evidence="5">Zinc chaperone that directly transfers zinc cofactor to target proteins, thereby activating them. Zinc is transferred from the CXCC motif in the GTPase domain to the zinc binding site in target proteins in a process requiring GTP hydrolysis.</text>
</comment>
<evidence type="ECO:0000313" key="9">
    <source>
        <dbReference type="Proteomes" id="UP000183002"/>
    </source>
</evidence>
<keyword evidence="2" id="KW-0378">Hydrolase</keyword>
<dbReference type="CDD" id="cd03112">
    <property type="entry name" value="CobW-like"/>
    <property type="match status" value="1"/>
</dbReference>
<comment type="catalytic activity">
    <reaction evidence="6">
        <text>GTP + H2O = GDP + phosphate + H(+)</text>
        <dbReference type="Rhea" id="RHEA:19669"/>
        <dbReference type="ChEBI" id="CHEBI:15377"/>
        <dbReference type="ChEBI" id="CHEBI:15378"/>
        <dbReference type="ChEBI" id="CHEBI:37565"/>
        <dbReference type="ChEBI" id="CHEBI:43474"/>
        <dbReference type="ChEBI" id="CHEBI:58189"/>
    </reaction>
    <physiologicalReaction direction="left-to-right" evidence="6">
        <dbReference type="Rhea" id="RHEA:19670"/>
    </physiologicalReaction>
</comment>
<protein>
    <submittedName>
        <fullName evidence="8">GTPase, G3E family</fullName>
    </submittedName>
</protein>
<dbReference type="Pfam" id="PF02492">
    <property type="entry name" value="cobW"/>
    <property type="match status" value="1"/>
</dbReference>
<name>A0A1H8LEC0_9RHOB</name>
<dbReference type="SUPFAM" id="SSF52540">
    <property type="entry name" value="P-loop containing nucleoside triphosphate hydrolases"/>
    <property type="match status" value="1"/>
</dbReference>
<keyword evidence="3" id="KW-0143">Chaperone</keyword>
<dbReference type="Proteomes" id="UP000183002">
    <property type="component" value="Unassembled WGS sequence"/>
</dbReference>